<dbReference type="PROSITE" id="PS50928">
    <property type="entry name" value="ABC_TM1"/>
    <property type="match status" value="1"/>
</dbReference>
<feature type="transmembrane region" description="Helical" evidence="8">
    <location>
        <begin position="130"/>
        <end position="151"/>
    </location>
</feature>
<evidence type="ECO:0000256" key="4">
    <source>
        <dbReference type="ARBA" id="ARBA00022519"/>
    </source>
</evidence>
<feature type="transmembrane region" description="Helical" evidence="8">
    <location>
        <begin position="187"/>
        <end position="214"/>
    </location>
</feature>
<keyword evidence="3" id="KW-1003">Cell membrane</keyword>
<dbReference type="Pfam" id="PF00528">
    <property type="entry name" value="BPD_transp_1"/>
    <property type="match status" value="1"/>
</dbReference>
<comment type="caution">
    <text evidence="10">The sequence shown here is derived from an EMBL/GenBank/DDBJ whole genome shotgun (WGS) entry which is preliminary data.</text>
</comment>
<feature type="transmembrane region" description="Helical" evidence="8">
    <location>
        <begin position="100"/>
        <end position="124"/>
    </location>
</feature>
<keyword evidence="11" id="KW-1185">Reference proteome</keyword>
<dbReference type="RefSeq" id="WP_193121985.1">
    <property type="nucleotide sequence ID" value="NZ_JADBGI010000008.1"/>
</dbReference>
<evidence type="ECO:0000313" key="11">
    <source>
        <dbReference type="Proteomes" id="UP000806528"/>
    </source>
</evidence>
<dbReference type="SUPFAM" id="SSF161098">
    <property type="entry name" value="MetI-like"/>
    <property type="match status" value="1"/>
</dbReference>
<dbReference type="CDD" id="cd06261">
    <property type="entry name" value="TM_PBP2"/>
    <property type="match status" value="1"/>
</dbReference>
<sequence length="265" mass="27938">MLVHDRLTRRSIQTVFLLVFLPLFALPLAVILAASLSTNWSGALPSGFTLEHYAAVLNGPTLDALRVSVVTAVIASVCALVAGTWAALSAHSLGPRGRRVMDALFMLPVAVPTVVVGLALLVAFSSPPVLLNGTQMIVFIAHTVLVTAFAYQSVSAALDRLDPVHAQVAASLGARPARTLFLVRLPLLLPSLSGAAGLCFALSMGELSATMMLYPPDWTPLPVRIFTATDRGALFTGSAFAVVLMATTLLVMFALSLVRTRAGHR</sequence>
<evidence type="ECO:0000256" key="6">
    <source>
        <dbReference type="ARBA" id="ARBA00022989"/>
    </source>
</evidence>
<dbReference type="PANTHER" id="PTHR43357:SF4">
    <property type="entry name" value="INNER MEMBRANE ABC TRANSPORTER PERMEASE PROTEIN YDCV"/>
    <property type="match status" value="1"/>
</dbReference>
<proteinExistence type="inferred from homology"/>
<accession>A0ABR9P695</accession>
<evidence type="ECO:0000256" key="1">
    <source>
        <dbReference type="ARBA" id="ARBA00004429"/>
    </source>
</evidence>
<dbReference type="PANTHER" id="PTHR43357">
    <property type="entry name" value="INNER MEMBRANE ABC TRANSPORTER PERMEASE PROTEIN YDCV"/>
    <property type="match status" value="1"/>
</dbReference>
<feature type="transmembrane region" description="Helical" evidence="8">
    <location>
        <begin position="12"/>
        <end position="36"/>
    </location>
</feature>
<gene>
    <name evidence="10" type="ORF">IDM40_11725</name>
</gene>
<name>A0ABR9P695_9ACTN</name>
<evidence type="ECO:0000256" key="5">
    <source>
        <dbReference type="ARBA" id="ARBA00022692"/>
    </source>
</evidence>
<dbReference type="Gene3D" id="1.10.3720.10">
    <property type="entry name" value="MetI-like"/>
    <property type="match status" value="1"/>
</dbReference>
<keyword evidence="5 8" id="KW-0812">Transmembrane</keyword>
<feature type="domain" description="ABC transmembrane type-1" evidence="9">
    <location>
        <begin position="65"/>
        <end position="255"/>
    </location>
</feature>
<dbReference type="EMBL" id="JADBGI010000008">
    <property type="protein sequence ID" value="MBE2999370.1"/>
    <property type="molecule type" value="Genomic_DNA"/>
</dbReference>
<organism evidence="10 11">
    <name type="scientific">Nocardiopsis coralli</name>
    <dbReference type="NCBI Taxonomy" id="2772213"/>
    <lineage>
        <taxon>Bacteria</taxon>
        <taxon>Bacillati</taxon>
        <taxon>Actinomycetota</taxon>
        <taxon>Actinomycetes</taxon>
        <taxon>Streptosporangiales</taxon>
        <taxon>Nocardiopsidaceae</taxon>
        <taxon>Nocardiopsis</taxon>
    </lineage>
</organism>
<comment type="subcellular location">
    <subcellularLocation>
        <location evidence="1">Cell inner membrane</location>
        <topology evidence="1">Multi-pass membrane protein</topology>
    </subcellularLocation>
    <subcellularLocation>
        <location evidence="8">Cell membrane</location>
        <topology evidence="8">Multi-pass membrane protein</topology>
    </subcellularLocation>
</comment>
<dbReference type="Proteomes" id="UP000806528">
    <property type="component" value="Unassembled WGS sequence"/>
</dbReference>
<keyword evidence="4" id="KW-0997">Cell inner membrane</keyword>
<evidence type="ECO:0000256" key="7">
    <source>
        <dbReference type="ARBA" id="ARBA00023136"/>
    </source>
</evidence>
<evidence type="ECO:0000313" key="10">
    <source>
        <dbReference type="EMBL" id="MBE2999370.1"/>
    </source>
</evidence>
<feature type="transmembrane region" description="Helical" evidence="8">
    <location>
        <begin position="234"/>
        <end position="258"/>
    </location>
</feature>
<keyword evidence="2 8" id="KW-0813">Transport</keyword>
<feature type="transmembrane region" description="Helical" evidence="8">
    <location>
        <begin position="67"/>
        <end position="88"/>
    </location>
</feature>
<keyword evidence="6 8" id="KW-1133">Transmembrane helix</keyword>
<dbReference type="InterPro" id="IPR035906">
    <property type="entry name" value="MetI-like_sf"/>
</dbReference>
<evidence type="ECO:0000256" key="2">
    <source>
        <dbReference type="ARBA" id="ARBA00022448"/>
    </source>
</evidence>
<evidence type="ECO:0000256" key="3">
    <source>
        <dbReference type="ARBA" id="ARBA00022475"/>
    </source>
</evidence>
<keyword evidence="7 8" id="KW-0472">Membrane</keyword>
<evidence type="ECO:0000256" key="8">
    <source>
        <dbReference type="RuleBase" id="RU363032"/>
    </source>
</evidence>
<comment type="similarity">
    <text evidence="8">Belongs to the binding-protein-dependent transport system permease family.</text>
</comment>
<reference evidence="10 11" key="1">
    <citation type="submission" date="2020-09" db="EMBL/GenBank/DDBJ databases">
        <title>Diversity and distribution of actinomycetes associated with coral in the coast of Hainan.</title>
        <authorList>
            <person name="Li F."/>
        </authorList>
    </citation>
    <scope>NUCLEOTIDE SEQUENCE [LARGE SCALE GENOMIC DNA]</scope>
    <source>
        <strain evidence="10 11">HNM0947</strain>
    </source>
</reference>
<protein>
    <submittedName>
        <fullName evidence="10">ABC transporter permease subunit</fullName>
    </submittedName>
</protein>
<evidence type="ECO:0000259" key="9">
    <source>
        <dbReference type="PROSITE" id="PS50928"/>
    </source>
</evidence>
<dbReference type="InterPro" id="IPR000515">
    <property type="entry name" value="MetI-like"/>
</dbReference>